<dbReference type="CDD" id="cd06464">
    <property type="entry name" value="ACD_sHsps-like"/>
    <property type="match status" value="1"/>
</dbReference>
<protein>
    <recommendedName>
        <fullName evidence="5">SHSP domain-containing protein</fullName>
    </recommendedName>
</protein>
<comment type="similarity">
    <text evidence="2 3">Belongs to the small heat shock protein (HSP20) family.</text>
</comment>
<dbReference type="OMA" id="NVECTRE"/>
<keyword evidence="4" id="KW-0732">Signal</keyword>
<gene>
    <name evidence="6" type="ORF">Vbra_16911</name>
</gene>
<evidence type="ECO:0000256" key="1">
    <source>
        <dbReference type="ARBA" id="ARBA00023016"/>
    </source>
</evidence>
<dbReference type="PROSITE" id="PS01031">
    <property type="entry name" value="SHSP"/>
    <property type="match status" value="1"/>
</dbReference>
<keyword evidence="1" id="KW-0346">Stress response</keyword>
<dbReference type="InterPro" id="IPR031107">
    <property type="entry name" value="Small_HSP"/>
</dbReference>
<feature type="chain" id="PRO_5005189451" description="SHSP domain-containing protein" evidence="4">
    <location>
        <begin position="19"/>
        <end position="192"/>
    </location>
</feature>
<dbReference type="OrthoDB" id="1431247at2759"/>
<feature type="domain" description="SHSP" evidence="5">
    <location>
        <begin position="75"/>
        <end position="192"/>
    </location>
</feature>
<feature type="signal peptide" evidence="4">
    <location>
        <begin position="1"/>
        <end position="18"/>
    </location>
</feature>
<dbReference type="EMBL" id="CDMY01000560">
    <property type="protein sequence ID" value="CEM22834.1"/>
    <property type="molecule type" value="Genomic_DNA"/>
</dbReference>
<evidence type="ECO:0000313" key="6">
    <source>
        <dbReference type="EMBL" id="CEM22834.1"/>
    </source>
</evidence>
<organism evidence="6 7">
    <name type="scientific">Vitrella brassicaformis (strain CCMP3155)</name>
    <dbReference type="NCBI Taxonomy" id="1169540"/>
    <lineage>
        <taxon>Eukaryota</taxon>
        <taxon>Sar</taxon>
        <taxon>Alveolata</taxon>
        <taxon>Colpodellida</taxon>
        <taxon>Vitrellaceae</taxon>
        <taxon>Vitrella</taxon>
    </lineage>
</organism>
<dbReference type="STRING" id="1169540.A0A0G4G3H5"/>
<evidence type="ECO:0000259" key="5">
    <source>
        <dbReference type="PROSITE" id="PS01031"/>
    </source>
</evidence>
<dbReference type="SUPFAM" id="SSF49764">
    <property type="entry name" value="HSP20-like chaperones"/>
    <property type="match status" value="1"/>
</dbReference>
<evidence type="ECO:0000256" key="3">
    <source>
        <dbReference type="RuleBase" id="RU003616"/>
    </source>
</evidence>
<dbReference type="InterPro" id="IPR002068">
    <property type="entry name" value="A-crystallin/Hsp20_dom"/>
</dbReference>
<dbReference type="InParanoid" id="A0A0G4G3H5"/>
<dbReference type="Gene3D" id="2.60.40.790">
    <property type="match status" value="1"/>
</dbReference>
<sequence>MALICAVLVSLGLAAADAASTPLTAYTRLQQTKVRPSAVHLLAPQRRGKTSGFLDALKSMCAACFVSENGKDRDEGGHNYMFDADVVSSPDQIIITADLPGLKRNDLTMQVNNEGLLTISGAQKQAFKSPISSESNSRYVLRERAKGHFRRSFHLPEAAKLPRIRARMRDGVLEVKVPLNVECTRERVVKIR</sequence>
<dbReference type="VEuPathDB" id="CryptoDB:Vbra_16911"/>
<evidence type="ECO:0000313" key="7">
    <source>
        <dbReference type="Proteomes" id="UP000041254"/>
    </source>
</evidence>
<dbReference type="AlphaFoldDB" id="A0A0G4G3H5"/>
<proteinExistence type="inferred from homology"/>
<dbReference type="Proteomes" id="UP000041254">
    <property type="component" value="Unassembled WGS sequence"/>
</dbReference>
<dbReference type="PhylomeDB" id="A0A0G4G3H5"/>
<reference evidence="6 7" key="1">
    <citation type="submission" date="2014-11" db="EMBL/GenBank/DDBJ databases">
        <authorList>
            <person name="Zhu J."/>
            <person name="Qi W."/>
            <person name="Song R."/>
        </authorList>
    </citation>
    <scope>NUCLEOTIDE SEQUENCE [LARGE SCALE GENOMIC DNA]</scope>
</reference>
<keyword evidence="7" id="KW-1185">Reference proteome</keyword>
<dbReference type="InterPro" id="IPR008978">
    <property type="entry name" value="HSP20-like_chaperone"/>
</dbReference>
<dbReference type="Pfam" id="PF00011">
    <property type="entry name" value="HSP20"/>
    <property type="match status" value="1"/>
</dbReference>
<accession>A0A0G4G3H5</accession>
<name>A0A0G4G3H5_VITBC</name>
<evidence type="ECO:0000256" key="2">
    <source>
        <dbReference type="PROSITE-ProRule" id="PRU00285"/>
    </source>
</evidence>
<evidence type="ECO:0000256" key="4">
    <source>
        <dbReference type="SAM" id="SignalP"/>
    </source>
</evidence>
<dbReference type="PANTHER" id="PTHR11527">
    <property type="entry name" value="HEAT-SHOCK PROTEIN 20 FAMILY MEMBER"/>
    <property type="match status" value="1"/>
</dbReference>